<comment type="caution">
    <text evidence="1">The sequence shown here is derived from an EMBL/GenBank/DDBJ whole genome shotgun (WGS) entry which is preliminary data.</text>
</comment>
<dbReference type="EMBL" id="BGZK01002306">
    <property type="protein sequence ID" value="GBP92753.1"/>
    <property type="molecule type" value="Genomic_DNA"/>
</dbReference>
<reference evidence="1 2" key="1">
    <citation type="journal article" date="2019" name="Commun. Biol.">
        <title>The bagworm genome reveals a unique fibroin gene that provides high tensile strength.</title>
        <authorList>
            <person name="Kono N."/>
            <person name="Nakamura H."/>
            <person name="Ohtoshi R."/>
            <person name="Tomita M."/>
            <person name="Numata K."/>
            <person name="Arakawa K."/>
        </authorList>
    </citation>
    <scope>NUCLEOTIDE SEQUENCE [LARGE SCALE GENOMIC DNA]</scope>
</reference>
<protein>
    <submittedName>
        <fullName evidence="1">Uncharacterized protein</fullName>
    </submittedName>
</protein>
<keyword evidence="2" id="KW-1185">Reference proteome</keyword>
<dbReference type="Proteomes" id="UP000299102">
    <property type="component" value="Unassembled WGS sequence"/>
</dbReference>
<gene>
    <name evidence="1" type="ORF">EVAR_64363_1</name>
</gene>
<evidence type="ECO:0000313" key="1">
    <source>
        <dbReference type="EMBL" id="GBP92753.1"/>
    </source>
</evidence>
<evidence type="ECO:0000313" key="2">
    <source>
        <dbReference type="Proteomes" id="UP000299102"/>
    </source>
</evidence>
<sequence length="68" mass="7919">MGRQPKEMKFKFDAVMCSKRCSLSCFRRELPRKFIHRSGEGVHEPACLIGDWPLPDRLPHVTPPEKKL</sequence>
<dbReference type="AlphaFoldDB" id="A0A4C2A0R8"/>
<accession>A0A4C2A0R8</accession>
<organism evidence="1 2">
    <name type="scientific">Eumeta variegata</name>
    <name type="common">Bagworm moth</name>
    <name type="synonym">Eumeta japonica</name>
    <dbReference type="NCBI Taxonomy" id="151549"/>
    <lineage>
        <taxon>Eukaryota</taxon>
        <taxon>Metazoa</taxon>
        <taxon>Ecdysozoa</taxon>
        <taxon>Arthropoda</taxon>
        <taxon>Hexapoda</taxon>
        <taxon>Insecta</taxon>
        <taxon>Pterygota</taxon>
        <taxon>Neoptera</taxon>
        <taxon>Endopterygota</taxon>
        <taxon>Lepidoptera</taxon>
        <taxon>Glossata</taxon>
        <taxon>Ditrysia</taxon>
        <taxon>Tineoidea</taxon>
        <taxon>Psychidae</taxon>
        <taxon>Oiketicinae</taxon>
        <taxon>Eumeta</taxon>
    </lineage>
</organism>
<proteinExistence type="predicted"/>
<name>A0A4C2A0R8_EUMVA</name>